<keyword evidence="1" id="KW-0238">DNA-binding</keyword>
<evidence type="ECO:0000313" key="2">
    <source>
        <dbReference type="EMBL" id="BAX57498.1"/>
    </source>
</evidence>
<name>A0A1Y1BGP4_9BURK</name>
<protein>
    <submittedName>
        <fullName evidence="2">Uncharacterized protein</fullName>
    </submittedName>
</protein>
<dbReference type="Gene3D" id="1.10.150.130">
    <property type="match status" value="1"/>
</dbReference>
<accession>A0A1Y1BGP4</accession>
<dbReference type="SUPFAM" id="SSF56349">
    <property type="entry name" value="DNA breaking-rejoining enzymes"/>
    <property type="match status" value="1"/>
</dbReference>
<dbReference type="InterPro" id="IPR010998">
    <property type="entry name" value="Integrase_recombinase_N"/>
</dbReference>
<sequence>MWFITFFGRTAPAKLETTHGCQFLDDRAKAGAPIGANKDMALMSTMCNHWIRWGLIKTNPFVGMMQNKSAKDVRAIERHQVLCIYIWSLPHDQAFLTILLDAGHSARRYYNEARESRC</sequence>
<gene>
    <name evidence="2" type="ORF">BSFP_002910</name>
</gene>
<dbReference type="AlphaFoldDB" id="A0A1Y1BGP4"/>
<dbReference type="EMBL" id="AP018111">
    <property type="protein sequence ID" value="BAX57498.1"/>
    <property type="molecule type" value="Genomic_DNA"/>
</dbReference>
<evidence type="ECO:0000256" key="1">
    <source>
        <dbReference type="ARBA" id="ARBA00023125"/>
    </source>
</evidence>
<reference evidence="2 3" key="1">
    <citation type="journal article" date="2017" name="Genome Announc.">
        <title>Complete Genome Sequence of Burkholderia stabilis FERMP-21014.</title>
        <authorList>
            <person name="Konishi K."/>
            <person name="Kumagai T."/>
            <person name="Sakasegawa S."/>
            <person name="Tamura T."/>
        </authorList>
    </citation>
    <scope>NUCLEOTIDE SEQUENCE [LARGE SCALE GENOMIC DNA]</scope>
    <source>
        <strain evidence="2 3">FERMP-21014</strain>
    </source>
</reference>
<dbReference type="Proteomes" id="UP000218432">
    <property type="component" value="Chromosome 1"/>
</dbReference>
<organism evidence="2 3">
    <name type="scientific">Burkholderia stabilis</name>
    <dbReference type="NCBI Taxonomy" id="95485"/>
    <lineage>
        <taxon>Bacteria</taxon>
        <taxon>Pseudomonadati</taxon>
        <taxon>Pseudomonadota</taxon>
        <taxon>Betaproteobacteria</taxon>
        <taxon>Burkholderiales</taxon>
        <taxon>Burkholderiaceae</taxon>
        <taxon>Burkholderia</taxon>
        <taxon>Burkholderia cepacia complex</taxon>
    </lineage>
</organism>
<dbReference type="InterPro" id="IPR011010">
    <property type="entry name" value="DNA_brk_join_enz"/>
</dbReference>
<proteinExistence type="predicted"/>
<evidence type="ECO:0000313" key="3">
    <source>
        <dbReference type="Proteomes" id="UP000218432"/>
    </source>
</evidence>
<dbReference type="GO" id="GO:0003677">
    <property type="term" value="F:DNA binding"/>
    <property type="evidence" value="ECO:0007669"/>
    <property type="project" value="UniProtKB-KW"/>
</dbReference>